<dbReference type="InterPro" id="IPR007318">
    <property type="entry name" value="Phopholipid_MeTrfase"/>
</dbReference>
<dbReference type="GO" id="GO:0016740">
    <property type="term" value="F:transferase activity"/>
    <property type="evidence" value="ECO:0007669"/>
    <property type="project" value="UniProtKB-ARBA"/>
</dbReference>
<dbReference type="Pfam" id="PF04191">
    <property type="entry name" value="PEMT"/>
    <property type="match status" value="1"/>
</dbReference>
<accession>A0A918SD48</accession>
<evidence type="ECO:0000256" key="5">
    <source>
        <dbReference type="SAM" id="Phobius"/>
    </source>
</evidence>
<evidence type="ECO:0000256" key="2">
    <source>
        <dbReference type="ARBA" id="ARBA00022692"/>
    </source>
</evidence>
<evidence type="ECO:0008006" key="8">
    <source>
        <dbReference type="Google" id="ProtNLM"/>
    </source>
</evidence>
<evidence type="ECO:0000256" key="3">
    <source>
        <dbReference type="ARBA" id="ARBA00022989"/>
    </source>
</evidence>
<dbReference type="Proteomes" id="UP000610456">
    <property type="component" value="Unassembled WGS sequence"/>
</dbReference>
<evidence type="ECO:0000256" key="1">
    <source>
        <dbReference type="ARBA" id="ARBA00004127"/>
    </source>
</evidence>
<evidence type="ECO:0000313" key="6">
    <source>
        <dbReference type="EMBL" id="GHA35348.1"/>
    </source>
</evidence>
<feature type="transmembrane region" description="Helical" evidence="5">
    <location>
        <begin position="71"/>
        <end position="104"/>
    </location>
</feature>
<dbReference type="Gene3D" id="1.20.120.1630">
    <property type="match status" value="1"/>
</dbReference>
<dbReference type="PANTHER" id="PTHR12714:SF11">
    <property type="entry name" value="PROTEIN C-TERMINAL S-ISOPRENYLCYSTEINE CARBOXYL O-METHYLTRANSFERASE"/>
    <property type="match status" value="1"/>
</dbReference>
<dbReference type="GO" id="GO:0012505">
    <property type="term" value="C:endomembrane system"/>
    <property type="evidence" value="ECO:0007669"/>
    <property type="project" value="UniProtKB-SubCell"/>
</dbReference>
<dbReference type="EMBL" id="BMXB01000004">
    <property type="protein sequence ID" value="GHA35348.1"/>
    <property type="molecule type" value="Genomic_DNA"/>
</dbReference>
<evidence type="ECO:0000313" key="7">
    <source>
        <dbReference type="Proteomes" id="UP000610456"/>
    </source>
</evidence>
<evidence type="ECO:0000256" key="4">
    <source>
        <dbReference type="ARBA" id="ARBA00023136"/>
    </source>
</evidence>
<comment type="caution">
    <text evidence="6">The sequence shown here is derived from an EMBL/GenBank/DDBJ whole genome shotgun (WGS) entry which is preliminary data.</text>
</comment>
<protein>
    <recommendedName>
        <fullName evidence="8">Protein-S-isoprenylcysteine O-methyltransferase Ste14</fullName>
    </recommendedName>
</protein>
<keyword evidence="2 5" id="KW-0812">Transmembrane</keyword>
<keyword evidence="4 5" id="KW-0472">Membrane</keyword>
<keyword evidence="3 5" id="KW-1133">Transmembrane helix</keyword>
<comment type="subcellular location">
    <subcellularLocation>
        <location evidence="1">Endomembrane system</location>
        <topology evidence="1">Multi-pass membrane protein</topology>
    </subcellularLocation>
</comment>
<reference evidence="6" key="1">
    <citation type="journal article" date="2014" name="Int. J. Syst. Evol. Microbiol.">
        <title>Complete genome sequence of Corynebacterium casei LMG S-19264T (=DSM 44701T), isolated from a smear-ripened cheese.</title>
        <authorList>
            <consortium name="US DOE Joint Genome Institute (JGI-PGF)"/>
            <person name="Walter F."/>
            <person name="Albersmeier A."/>
            <person name="Kalinowski J."/>
            <person name="Ruckert C."/>
        </authorList>
    </citation>
    <scope>NUCLEOTIDE SEQUENCE</scope>
    <source>
        <strain evidence="6">KCTC 12719</strain>
    </source>
</reference>
<dbReference type="AlphaFoldDB" id="A0A918SD48"/>
<gene>
    <name evidence="6" type="ORF">GCM10007103_16140</name>
</gene>
<name>A0A918SD48_9FLAO</name>
<proteinExistence type="predicted"/>
<organism evidence="6 7">
    <name type="scientific">Salinimicrobium marinum</name>
    <dbReference type="NCBI Taxonomy" id="680283"/>
    <lineage>
        <taxon>Bacteria</taxon>
        <taxon>Pseudomonadati</taxon>
        <taxon>Bacteroidota</taxon>
        <taxon>Flavobacteriia</taxon>
        <taxon>Flavobacteriales</taxon>
        <taxon>Flavobacteriaceae</taxon>
        <taxon>Salinimicrobium</taxon>
    </lineage>
</organism>
<dbReference type="PANTHER" id="PTHR12714">
    <property type="entry name" value="PROTEIN-S ISOPRENYLCYSTEINE O-METHYLTRANSFERASE"/>
    <property type="match status" value="1"/>
</dbReference>
<sequence length="131" mass="15447">MVAMKYLVVIVEIVPKPYNYLGIVLIILGIALTIVVRKRFEKTGTEIHTFRQPRKLVTNGPFKISRNPFYLGFTISLLGVWILLGTILPVIGMFIFITITNFYYIPFEEQMMQNTFGKEYKEYRFKVRKWI</sequence>
<feature type="transmembrane region" description="Helical" evidence="5">
    <location>
        <begin position="20"/>
        <end position="36"/>
    </location>
</feature>
<reference evidence="6" key="2">
    <citation type="submission" date="2020-09" db="EMBL/GenBank/DDBJ databases">
        <authorList>
            <person name="Sun Q."/>
            <person name="Kim S."/>
        </authorList>
    </citation>
    <scope>NUCLEOTIDE SEQUENCE</scope>
    <source>
        <strain evidence="6">KCTC 12719</strain>
    </source>
</reference>
<keyword evidence="7" id="KW-1185">Reference proteome</keyword>